<evidence type="ECO:0000313" key="2">
    <source>
        <dbReference type="Proteomes" id="UP000294901"/>
    </source>
</evidence>
<reference evidence="1 2" key="1">
    <citation type="submission" date="2019-03" db="EMBL/GenBank/DDBJ databases">
        <title>Sequencing the genomes of 1000 actinobacteria strains.</title>
        <authorList>
            <person name="Klenk H.-P."/>
        </authorList>
    </citation>
    <scope>NUCLEOTIDE SEQUENCE [LARGE SCALE GENOMIC DNA]</scope>
    <source>
        <strain evidence="1 2">DSM 43805</strain>
    </source>
</reference>
<protein>
    <submittedName>
        <fullName evidence="1">Uncharacterized protein</fullName>
    </submittedName>
</protein>
<comment type="caution">
    <text evidence="1">The sequence shown here is derived from an EMBL/GenBank/DDBJ whole genome shotgun (WGS) entry which is preliminary data.</text>
</comment>
<name>A0A4R6JB28_9ACTN</name>
<dbReference type="AlphaFoldDB" id="A0A4R6JB28"/>
<sequence>MPLELNEHTATLSDVVTVDEVEPLVAWLRATAKPKVNLRRCNHLHTGALQALLLFQPRITSAPVDAFLATQVLPLLRGSSGVSSAESEPP</sequence>
<dbReference type="EMBL" id="SNWR01000002">
    <property type="protein sequence ID" value="TDO32943.1"/>
    <property type="molecule type" value="Genomic_DNA"/>
</dbReference>
<dbReference type="OrthoDB" id="7585928at2"/>
<dbReference type="Proteomes" id="UP000294901">
    <property type="component" value="Unassembled WGS sequence"/>
</dbReference>
<organism evidence="1 2">
    <name type="scientific">Paractinoplanes brasiliensis</name>
    <dbReference type="NCBI Taxonomy" id="52695"/>
    <lineage>
        <taxon>Bacteria</taxon>
        <taxon>Bacillati</taxon>
        <taxon>Actinomycetota</taxon>
        <taxon>Actinomycetes</taxon>
        <taxon>Micromonosporales</taxon>
        <taxon>Micromonosporaceae</taxon>
        <taxon>Paractinoplanes</taxon>
    </lineage>
</organism>
<evidence type="ECO:0000313" key="1">
    <source>
        <dbReference type="EMBL" id="TDO32943.1"/>
    </source>
</evidence>
<accession>A0A4R6JB28</accession>
<dbReference type="RefSeq" id="WP_133878846.1">
    <property type="nucleotide sequence ID" value="NZ_BOMD01000048.1"/>
</dbReference>
<gene>
    <name evidence="1" type="ORF">C8E87_8421</name>
</gene>
<proteinExistence type="predicted"/>
<keyword evidence="2" id="KW-1185">Reference proteome</keyword>